<keyword evidence="6 11" id="KW-0812">Transmembrane</keyword>
<dbReference type="PANTHER" id="PTHR12646">
    <property type="entry name" value="NOT56 - RELATED"/>
    <property type="match status" value="1"/>
</dbReference>
<comment type="catalytic activity">
    <reaction evidence="10">
        <text>an alpha-D-Man-(1-&gt;2)-alpha-D-Man-(1-&gt;2)-alpha-D-Man-(1-&gt;3)-[alpha-D-Man-(1-&gt;6)]-beta-D-Man-(1-&gt;4)-beta-D-GlcNAc-(1-&gt;4)-alpha-D-GlcNAc-diphospho-di-trans,poly-cis-dolichol + a di-trans,poly-cis-dolichyl beta-D-mannosyl phosphate = an alpha-D-Man-(1-&gt;2)-alpha-D-Man-(1-&gt;2)-alpha-D-Man-(1-&gt;3)-[alpha-D-Man-(1-&gt;3)-alpha-D-Man-(1-&gt;6)]-beta-D-Man-(1-&gt;4)-beta-D-GlcNAc-(1-&gt;4)-alpha-D-GlcNAc-diphospho-di-trans,poly-cis-dolichol + a di-trans,poly-cis-dolichyl phosphate + H(+)</text>
        <dbReference type="Rhea" id="RHEA:29527"/>
        <dbReference type="Rhea" id="RHEA-COMP:19498"/>
        <dbReference type="Rhea" id="RHEA-COMP:19501"/>
        <dbReference type="Rhea" id="RHEA-COMP:19516"/>
        <dbReference type="Rhea" id="RHEA-COMP:19517"/>
        <dbReference type="ChEBI" id="CHEBI:15378"/>
        <dbReference type="ChEBI" id="CHEBI:57683"/>
        <dbReference type="ChEBI" id="CHEBI:58211"/>
        <dbReference type="ChEBI" id="CHEBI:132515"/>
        <dbReference type="ChEBI" id="CHEBI:132516"/>
        <dbReference type="EC" id="2.4.1.258"/>
    </reaction>
    <physiologicalReaction direction="left-to-right" evidence="10">
        <dbReference type="Rhea" id="RHEA:29528"/>
    </physiologicalReaction>
</comment>
<reference evidence="12" key="1">
    <citation type="journal article" date="2012" name="Bioengineered">
        <title>Additional insights into the genome of the oleaginous model alga Nannochloropsis gaditana.</title>
        <authorList>
            <person name="Jinkerson R.E."/>
            <person name="Radakovits R."/>
            <person name="Posewitz M.C."/>
        </authorList>
    </citation>
    <scope>NUCLEOTIDE SEQUENCE</scope>
    <source>
        <strain evidence="12">CCMP526</strain>
    </source>
</reference>
<dbReference type="Pfam" id="PF05208">
    <property type="entry name" value="ALG3"/>
    <property type="match status" value="1"/>
</dbReference>
<feature type="non-terminal residue" evidence="12">
    <location>
        <position position="178"/>
    </location>
</feature>
<comment type="pathway">
    <text evidence="2">Protein modification; protein glycosylation.</text>
</comment>
<evidence type="ECO:0000256" key="1">
    <source>
        <dbReference type="ARBA" id="ARBA00004477"/>
    </source>
</evidence>
<evidence type="ECO:0000313" key="12">
    <source>
        <dbReference type="EMBL" id="AFJ69623.1"/>
    </source>
</evidence>
<dbReference type="GO" id="GO:0005789">
    <property type="term" value="C:endoplasmic reticulum membrane"/>
    <property type="evidence" value="ECO:0007669"/>
    <property type="project" value="UniProtKB-SubCell"/>
</dbReference>
<evidence type="ECO:0000256" key="11">
    <source>
        <dbReference type="SAM" id="Phobius"/>
    </source>
</evidence>
<keyword evidence="5 12" id="KW-0808">Transferase</keyword>
<dbReference type="EMBL" id="JU980560">
    <property type="protein sequence ID" value="AFJ69623.1"/>
    <property type="molecule type" value="mRNA"/>
</dbReference>
<organism evidence="12">
    <name type="scientific">Nannochloropsis gaditana (strain CCMP526)</name>
    <name type="common">Green microalga</name>
    <name type="synonym">Microchloropsis gaditana</name>
    <dbReference type="NCBI Taxonomy" id="1093141"/>
    <lineage>
        <taxon>Eukaryota</taxon>
        <taxon>Sar</taxon>
        <taxon>Stramenopiles</taxon>
        <taxon>Ochrophyta</taxon>
        <taxon>Eustigmatophyceae</taxon>
        <taxon>Eustigmatales</taxon>
        <taxon>Monodopsidaceae</taxon>
        <taxon>Nannochloropsis</taxon>
    </lineage>
</organism>
<evidence type="ECO:0000256" key="9">
    <source>
        <dbReference type="ARBA" id="ARBA00023136"/>
    </source>
</evidence>
<gene>
    <name evidence="12" type="ORF">NGATSA_3038100</name>
</gene>
<dbReference type="AlphaFoldDB" id="I2CRU0"/>
<dbReference type="EC" id="2.4.1.258" evidence="3"/>
<feature type="transmembrane region" description="Helical" evidence="11">
    <location>
        <begin position="96"/>
        <end position="112"/>
    </location>
</feature>
<feature type="transmembrane region" description="Helical" evidence="11">
    <location>
        <begin position="124"/>
        <end position="141"/>
    </location>
</feature>
<keyword evidence="9 11" id="KW-0472">Membrane</keyword>
<dbReference type="GO" id="GO:0052925">
    <property type="term" value="F:dol-P-Man:Man(5)GlcNAc(2)-PP-Dol alpha-1,3-mannosyltransferase activity"/>
    <property type="evidence" value="ECO:0007669"/>
    <property type="project" value="UniProtKB-EC"/>
</dbReference>
<evidence type="ECO:0000256" key="5">
    <source>
        <dbReference type="ARBA" id="ARBA00022679"/>
    </source>
</evidence>
<protein>
    <recommendedName>
        <fullName evidence="3">dolichyl-P-Man:Man5GlcNAc2-PP-dolichol alpha-1,3-mannosyltransferase</fullName>
        <ecNumber evidence="3">2.4.1.258</ecNumber>
    </recommendedName>
</protein>
<keyword evidence="8 11" id="KW-1133">Transmembrane helix</keyword>
<dbReference type="InterPro" id="IPR007873">
    <property type="entry name" value="Glycosyltransferase_ALG3"/>
</dbReference>
<name>I2CRU0_NANGC</name>
<proteinExistence type="evidence at transcript level"/>
<feature type="transmembrane region" description="Helical" evidence="11">
    <location>
        <begin position="37"/>
        <end position="63"/>
    </location>
</feature>
<keyword evidence="7" id="KW-0256">Endoplasmic reticulum</keyword>
<evidence type="ECO:0000256" key="2">
    <source>
        <dbReference type="ARBA" id="ARBA00004922"/>
    </source>
</evidence>
<accession>I2CRU0</accession>
<dbReference type="PANTHER" id="PTHR12646:SF0">
    <property type="entry name" value="DOL-P-MAN:MAN(5)GLCNAC(2)-PP-DOL ALPHA-1,3-MANNOSYLTRANSFERASE"/>
    <property type="match status" value="1"/>
</dbReference>
<keyword evidence="4 12" id="KW-0328">Glycosyltransferase</keyword>
<evidence type="ECO:0000256" key="7">
    <source>
        <dbReference type="ARBA" id="ARBA00022824"/>
    </source>
</evidence>
<sequence>MAPKLRSSSARNQEKEGSERTAWSRVLIQQYQRYEELGWCIVPWLLVLADAAIAVAIVLKVAYTEIDWVAYMQEVAGFLENNETNYYNLKGDTGPLVYPGGFVWIFSLLYNLTKKGTDIRLAQWIFLAVYLLTLLLVLGLYRRSRLAPLYVLPCLILSKRLHSIFMLRMFNDGLAMCL</sequence>
<evidence type="ECO:0000256" key="8">
    <source>
        <dbReference type="ARBA" id="ARBA00022989"/>
    </source>
</evidence>
<reference evidence="12" key="2">
    <citation type="journal article" date="2012" name="Nat. Commun.">
        <title>Draft genome sequence and genetic transformation of the oleaginous alga Nannochloropis gaditana.</title>
        <authorList>
            <person name="Radakovits R."/>
            <person name="Jinkerson R.E."/>
            <person name="Fuerstenberg S.I."/>
            <person name="Tae H."/>
            <person name="Settlage R.E."/>
            <person name="Boore J.L."/>
            <person name="Posewitz M.C."/>
        </authorList>
    </citation>
    <scope>NUCLEOTIDE SEQUENCE</scope>
    <source>
        <strain evidence="12">CCMP526</strain>
    </source>
</reference>
<evidence type="ECO:0000256" key="10">
    <source>
        <dbReference type="ARBA" id="ARBA00049506"/>
    </source>
</evidence>
<evidence type="ECO:0000256" key="6">
    <source>
        <dbReference type="ARBA" id="ARBA00022692"/>
    </source>
</evidence>
<evidence type="ECO:0000256" key="4">
    <source>
        <dbReference type="ARBA" id="ARBA00022676"/>
    </source>
</evidence>
<comment type="subcellular location">
    <subcellularLocation>
        <location evidence="1">Endoplasmic reticulum membrane</location>
        <topology evidence="1">Multi-pass membrane protein</topology>
    </subcellularLocation>
</comment>
<evidence type="ECO:0000256" key="3">
    <source>
        <dbReference type="ARBA" id="ARBA00011964"/>
    </source>
</evidence>